<evidence type="ECO:0000313" key="2">
    <source>
        <dbReference type="Proteomes" id="UP000249723"/>
    </source>
</evidence>
<accession>A0A2X0L049</accession>
<dbReference type="OrthoDB" id="10434331at2759"/>
<protein>
    <submittedName>
        <fullName evidence="1">BZ3500_MvSof-1268-A1-R1_Chr3-3g06611 protein</fullName>
    </submittedName>
</protein>
<keyword evidence="2" id="KW-1185">Reference proteome</keyword>
<name>A0A2X0L049_9BASI</name>
<dbReference type="EMBL" id="FMWP01000094">
    <property type="protein sequence ID" value="SCZ98148.1"/>
    <property type="molecule type" value="Genomic_DNA"/>
</dbReference>
<dbReference type="Proteomes" id="UP000249723">
    <property type="component" value="Unassembled WGS sequence"/>
</dbReference>
<gene>
    <name evidence="1" type="ORF">BZ3500_MVSOF-1268-A1-R1_CHR3-3G06611</name>
</gene>
<reference evidence="2" key="1">
    <citation type="submission" date="2016-10" db="EMBL/GenBank/DDBJ databases">
        <authorList>
            <person name="Jeantristanb JTB J.-T."/>
            <person name="Ricardo R."/>
        </authorList>
    </citation>
    <scope>NUCLEOTIDE SEQUENCE [LARGE SCALE GENOMIC DNA]</scope>
</reference>
<dbReference type="AlphaFoldDB" id="A0A2X0L049"/>
<proteinExistence type="predicted"/>
<evidence type="ECO:0000313" key="1">
    <source>
        <dbReference type="EMBL" id="SCZ98148.1"/>
    </source>
</evidence>
<sequence>MRATSANTRDAHKSDLSLTCWPSSSVLAGAAQAYGEGGSAGDRRVESIKVLEDHAITSALTTLVQAILEKASTSNRILVVCGGASNAIIRTSRVQVASKNDCVDAVGLFPHANTPEMVEAWKMGDATRQSWEAQHKRRIHDDRLMDDVYIVKRQGAQGE</sequence>
<organism evidence="1 2">
    <name type="scientific">Microbotryum saponariae</name>
    <dbReference type="NCBI Taxonomy" id="289078"/>
    <lineage>
        <taxon>Eukaryota</taxon>
        <taxon>Fungi</taxon>
        <taxon>Dikarya</taxon>
        <taxon>Basidiomycota</taxon>
        <taxon>Pucciniomycotina</taxon>
        <taxon>Microbotryomycetes</taxon>
        <taxon>Microbotryales</taxon>
        <taxon>Microbotryaceae</taxon>
        <taxon>Microbotryum</taxon>
    </lineage>
</organism>